<protein>
    <submittedName>
        <fullName evidence="2">Uncharacterized protein</fullName>
    </submittedName>
</protein>
<keyword evidence="3" id="KW-1185">Reference proteome</keyword>
<keyword evidence="1" id="KW-0472">Membrane</keyword>
<sequence length="72" mass="7437">MHLTPQGDRSAVKRPGSVVAAVALSVPVTVTWIVAGIAWIVVTLAVGIIAGVELALLNTKTATAWFSQRAQG</sequence>
<feature type="transmembrane region" description="Helical" evidence="1">
    <location>
        <begin position="32"/>
        <end position="57"/>
    </location>
</feature>
<accession>A0ABW0ZVK7</accession>
<dbReference type="RefSeq" id="WP_378281564.1">
    <property type="nucleotide sequence ID" value="NZ_JBHSON010000011.1"/>
</dbReference>
<evidence type="ECO:0000256" key="1">
    <source>
        <dbReference type="SAM" id="Phobius"/>
    </source>
</evidence>
<evidence type="ECO:0000313" key="2">
    <source>
        <dbReference type="EMBL" id="MFC5745944.1"/>
    </source>
</evidence>
<dbReference type="Proteomes" id="UP001596074">
    <property type="component" value="Unassembled WGS sequence"/>
</dbReference>
<comment type="caution">
    <text evidence="2">The sequence shown here is derived from an EMBL/GenBank/DDBJ whole genome shotgun (WGS) entry which is preliminary data.</text>
</comment>
<name>A0ABW0ZVK7_9ACTN</name>
<organism evidence="2 3">
    <name type="scientific">Actinomadura rugatobispora</name>
    <dbReference type="NCBI Taxonomy" id="1994"/>
    <lineage>
        <taxon>Bacteria</taxon>
        <taxon>Bacillati</taxon>
        <taxon>Actinomycetota</taxon>
        <taxon>Actinomycetes</taxon>
        <taxon>Streptosporangiales</taxon>
        <taxon>Thermomonosporaceae</taxon>
        <taxon>Actinomadura</taxon>
    </lineage>
</organism>
<keyword evidence="1" id="KW-1133">Transmembrane helix</keyword>
<keyword evidence="1" id="KW-0812">Transmembrane</keyword>
<reference evidence="3" key="1">
    <citation type="journal article" date="2019" name="Int. J. Syst. Evol. Microbiol.">
        <title>The Global Catalogue of Microorganisms (GCM) 10K type strain sequencing project: providing services to taxonomists for standard genome sequencing and annotation.</title>
        <authorList>
            <consortium name="The Broad Institute Genomics Platform"/>
            <consortium name="The Broad Institute Genome Sequencing Center for Infectious Disease"/>
            <person name="Wu L."/>
            <person name="Ma J."/>
        </authorList>
    </citation>
    <scope>NUCLEOTIDE SEQUENCE [LARGE SCALE GENOMIC DNA]</scope>
    <source>
        <strain evidence="3">KCTC 42087</strain>
    </source>
</reference>
<evidence type="ECO:0000313" key="3">
    <source>
        <dbReference type="Proteomes" id="UP001596074"/>
    </source>
</evidence>
<dbReference type="EMBL" id="JBHSON010000011">
    <property type="protein sequence ID" value="MFC5745944.1"/>
    <property type="molecule type" value="Genomic_DNA"/>
</dbReference>
<gene>
    <name evidence="2" type="ORF">ACFPZN_10025</name>
</gene>
<proteinExistence type="predicted"/>